<organism evidence="1 2">
    <name type="scientific">Paenibacillus odorifer</name>
    <dbReference type="NCBI Taxonomy" id="189426"/>
    <lineage>
        <taxon>Bacteria</taxon>
        <taxon>Bacillati</taxon>
        <taxon>Bacillota</taxon>
        <taxon>Bacilli</taxon>
        <taxon>Bacillales</taxon>
        <taxon>Paenibacillaceae</taxon>
        <taxon>Paenibacillus</taxon>
    </lineage>
</organism>
<evidence type="ECO:0008006" key="3">
    <source>
        <dbReference type="Google" id="ProtNLM"/>
    </source>
</evidence>
<dbReference type="AlphaFoldDB" id="A0AB36JE20"/>
<comment type="caution">
    <text evidence="1">The sequence shown here is derived from an EMBL/GenBank/DDBJ whole genome shotgun (WGS) entry which is preliminary data.</text>
</comment>
<gene>
    <name evidence="1" type="ORF">BSK47_10485</name>
</gene>
<dbReference type="SUPFAM" id="SSF81301">
    <property type="entry name" value="Nucleotidyltransferase"/>
    <property type="match status" value="1"/>
</dbReference>
<dbReference type="RefSeq" id="WP_076134574.1">
    <property type="nucleotide sequence ID" value="NZ_MPTN01000010.1"/>
</dbReference>
<accession>A0AB36JE20</accession>
<dbReference type="InterPro" id="IPR043519">
    <property type="entry name" value="NT_sf"/>
</dbReference>
<dbReference type="Gene3D" id="3.30.460.40">
    <property type="match status" value="1"/>
</dbReference>
<evidence type="ECO:0000313" key="2">
    <source>
        <dbReference type="Proteomes" id="UP000187323"/>
    </source>
</evidence>
<proteinExistence type="predicted"/>
<name>A0AB36JE20_9BACL</name>
<evidence type="ECO:0000313" key="1">
    <source>
        <dbReference type="EMBL" id="OME21322.1"/>
    </source>
</evidence>
<dbReference type="Proteomes" id="UP000187323">
    <property type="component" value="Unassembled WGS sequence"/>
</dbReference>
<sequence>MYSWKKALSKVCELYFSSKMNSNLEWILVGSVGSVLQGCEMTPGDVDIYTRNKEGLDQFAELLKGFSLLDKCEFPHGDNWLSSFEEPTFTQTFSSGFSWTKGSWIIDGFKVEVVHISNSAGIPDSMDGDGIWEGGQFIWSHFKNVDIGPYTIPTVPLEIQLESNLRRKRSDRTQAIIAALQKKGYDKELIDKALSKEHLSYFYSQIG</sequence>
<protein>
    <recommendedName>
        <fullName evidence="3">Aminoglycoside nucleotidyltransferase</fullName>
    </recommendedName>
</protein>
<dbReference type="EMBL" id="MPTO01000008">
    <property type="protein sequence ID" value="OME21322.1"/>
    <property type="molecule type" value="Genomic_DNA"/>
</dbReference>
<reference evidence="1 2" key="1">
    <citation type="submission" date="2016-10" db="EMBL/GenBank/DDBJ databases">
        <title>Paenibacillus species isolates.</title>
        <authorList>
            <person name="Beno S.M."/>
        </authorList>
    </citation>
    <scope>NUCLEOTIDE SEQUENCE [LARGE SCALE GENOMIC DNA]</scope>
    <source>
        <strain evidence="1 2">FSL H7-0918</strain>
    </source>
</reference>